<dbReference type="GO" id="GO:0003700">
    <property type="term" value="F:DNA-binding transcription factor activity"/>
    <property type="evidence" value="ECO:0007669"/>
    <property type="project" value="InterPro"/>
</dbReference>
<reference evidence="2" key="1">
    <citation type="submission" date="2021-03" db="EMBL/GenBank/DDBJ databases">
        <authorList>
            <person name="Wang G."/>
        </authorList>
    </citation>
    <scope>NUCLEOTIDE SEQUENCE</scope>
    <source>
        <strain evidence="2">KCTC 12899</strain>
    </source>
</reference>
<dbReference type="InterPro" id="IPR013325">
    <property type="entry name" value="RNA_pol_sigma_r2"/>
</dbReference>
<accession>A0A8J7QC65</accession>
<feature type="domain" description="RNA polymerase sigma-70 ECF-like HTH" evidence="1">
    <location>
        <begin position="15"/>
        <end position="172"/>
    </location>
</feature>
<organism evidence="2 3">
    <name type="scientific">Acanthopleuribacter pedis</name>
    <dbReference type="NCBI Taxonomy" id="442870"/>
    <lineage>
        <taxon>Bacteria</taxon>
        <taxon>Pseudomonadati</taxon>
        <taxon>Acidobacteriota</taxon>
        <taxon>Holophagae</taxon>
        <taxon>Acanthopleuribacterales</taxon>
        <taxon>Acanthopleuribacteraceae</taxon>
        <taxon>Acanthopleuribacter</taxon>
    </lineage>
</organism>
<comment type="caution">
    <text evidence="2">The sequence shown here is derived from an EMBL/GenBank/DDBJ whole genome shotgun (WGS) entry which is preliminary data.</text>
</comment>
<keyword evidence="3" id="KW-1185">Reference proteome</keyword>
<evidence type="ECO:0000313" key="2">
    <source>
        <dbReference type="EMBL" id="MBO1318281.1"/>
    </source>
</evidence>
<dbReference type="Proteomes" id="UP000664417">
    <property type="component" value="Unassembled WGS sequence"/>
</dbReference>
<name>A0A8J7QC65_9BACT</name>
<dbReference type="SUPFAM" id="SSF88946">
    <property type="entry name" value="Sigma2 domain of RNA polymerase sigma factors"/>
    <property type="match status" value="1"/>
</dbReference>
<sequence length="178" mass="20836">MDITQELARWQLHKDREALNLVIEFAFEELQLRARGLLRENRLVDTGELVNAAYIKLTKMEDCQFQNRGQFYNLVATIMRNFLVDEVRRRGSQKRDAESTVTFDEMMEGYAPPQTVRHLQSALQDLHELDPQAFEVAIDRITGSTFQEIATRIQVSVTQTHRKWSYAHHFLAERVVVE</sequence>
<dbReference type="AlphaFoldDB" id="A0A8J7QC65"/>
<dbReference type="Pfam" id="PF07638">
    <property type="entry name" value="Sigma70_ECF"/>
    <property type="match status" value="1"/>
</dbReference>
<dbReference type="GO" id="GO:0006352">
    <property type="term" value="P:DNA-templated transcription initiation"/>
    <property type="evidence" value="ECO:0007669"/>
    <property type="project" value="InterPro"/>
</dbReference>
<evidence type="ECO:0000313" key="3">
    <source>
        <dbReference type="Proteomes" id="UP000664417"/>
    </source>
</evidence>
<evidence type="ECO:0000259" key="1">
    <source>
        <dbReference type="Pfam" id="PF07638"/>
    </source>
</evidence>
<dbReference type="Gene3D" id="1.10.1740.10">
    <property type="match status" value="1"/>
</dbReference>
<dbReference type="RefSeq" id="WP_207857954.1">
    <property type="nucleotide sequence ID" value="NZ_JAFREP010000005.1"/>
</dbReference>
<proteinExistence type="predicted"/>
<dbReference type="InterPro" id="IPR053812">
    <property type="entry name" value="HTH_Sigma70_ECF-like"/>
</dbReference>
<protein>
    <recommendedName>
        <fullName evidence="1">RNA polymerase sigma-70 ECF-like HTH domain-containing protein</fullName>
    </recommendedName>
</protein>
<gene>
    <name evidence="2" type="ORF">J3U88_07435</name>
</gene>
<dbReference type="EMBL" id="JAFREP010000005">
    <property type="protein sequence ID" value="MBO1318281.1"/>
    <property type="molecule type" value="Genomic_DNA"/>
</dbReference>